<sequence length="254" mass="29347">MKQGNTFWLIFSIILSSVILSILLFYSLRMPSYSPAWKGREIAYKYGCFNCHGFEGQGKIKNPTYRYDETPAWQGETAMMFILNEDELREWILYGKPERLKNIDHGGVIKMPAYKGIIPEKELNYLIVYLKAVMGLIEIDNDSAKIGHKIAKNSGCFGCHGPYGMGGMPNKNSFKGYIPGWDGKDFKELVKDESELREWILEGNIKRLKNHPIAKIFIQKQIIKMPAYKEILTEDEIEHIISYIKWLRGEVKSH</sequence>
<keyword evidence="1 4" id="KW-0349">Heme</keyword>
<evidence type="ECO:0000256" key="5">
    <source>
        <dbReference type="SAM" id="Phobius"/>
    </source>
</evidence>
<evidence type="ECO:0000313" key="8">
    <source>
        <dbReference type="Proteomes" id="UP000199197"/>
    </source>
</evidence>
<keyword evidence="8" id="KW-1185">Reference proteome</keyword>
<dbReference type="Gene3D" id="1.10.760.10">
    <property type="entry name" value="Cytochrome c-like domain"/>
    <property type="match status" value="2"/>
</dbReference>
<evidence type="ECO:0000259" key="6">
    <source>
        <dbReference type="PROSITE" id="PS51007"/>
    </source>
</evidence>
<dbReference type="OrthoDB" id="9811281at2"/>
<keyword evidence="3 4" id="KW-0408">Iron</keyword>
<dbReference type="GO" id="GO:0046872">
    <property type="term" value="F:metal ion binding"/>
    <property type="evidence" value="ECO:0007669"/>
    <property type="project" value="UniProtKB-KW"/>
</dbReference>
<dbReference type="Proteomes" id="UP000199197">
    <property type="component" value="Unassembled WGS sequence"/>
</dbReference>
<feature type="domain" description="Cytochrome c" evidence="6">
    <location>
        <begin position="34"/>
        <end position="134"/>
    </location>
</feature>
<keyword evidence="5" id="KW-1133">Transmembrane helix</keyword>
<dbReference type="Pfam" id="PF00034">
    <property type="entry name" value="Cytochrom_C"/>
    <property type="match status" value="1"/>
</dbReference>
<keyword evidence="5" id="KW-0472">Membrane</keyword>
<reference evidence="8" key="1">
    <citation type="submission" date="2015-11" db="EMBL/GenBank/DDBJ databases">
        <authorList>
            <person name="Varghese N."/>
        </authorList>
    </citation>
    <scope>NUCLEOTIDE SEQUENCE [LARGE SCALE GENOMIC DNA]</scope>
    <source>
        <strain evidence="8">JGI-23</strain>
    </source>
</reference>
<proteinExistence type="predicted"/>
<evidence type="ECO:0000256" key="4">
    <source>
        <dbReference type="PROSITE-ProRule" id="PRU00433"/>
    </source>
</evidence>
<dbReference type="GO" id="GO:0020037">
    <property type="term" value="F:heme binding"/>
    <property type="evidence" value="ECO:0007669"/>
    <property type="project" value="InterPro"/>
</dbReference>
<dbReference type="InterPro" id="IPR009056">
    <property type="entry name" value="Cyt_c-like_dom"/>
</dbReference>
<dbReference type="SUPFAM" id="SSF46626">
    <property type="entry name" value="Cytochrome c"/>
    <property type="match status" value="2"/>
</dbReference>
<dbReference type="GO" id="GO:0009055">
    <property type="term" value="F:electron transfer activity"/>
    <property type="evidence" value="ECO:0007669"/>
    <property type="project" value="InterPro"/>
</dbReference>
<organism evidence="7 8">
    <name type="scientific">Candidatus Chryseopegocella kryptomonas</name>
    <dbReference type="NCBI Taxonomy" id="1633643"/>
    <lineage>
        <taxon>Bacteria</taxon>
        <taxon>Pseudomonadati</taxon>
        <taxon>Candidatus Kryptoniota</taxon>
        <taxon>Candidatus Chryseopegocella</taxon>
    </lineage>
</organism>
<dbReference type="InterPro" id="IPR036909">
    <property type="entry name" value="Cyt_c-like_dom_sf"/>
</dbReference>
<evidence type="ECO:0000256" key="3">
    <source>
        <dbReference type="ARBA" id="ARBA00023004"/>
    </source>
</evidence>
<gene>
    <name evidence="7" type="ORF">JGI23_00456</name>
</gene>
<dbReference type="AlphaFoldDB" id="A0A0P1MRQ0"/>
<dbReference type="PROSITE" id="PS51007">
    <property type="entry name" value="CYTC"/>
    <property type="match status" value="2"/>
</dbReference>
<accession>A0A0P1MRQ0</accession>
<keyword evidence="2 4" id="KW-0479">Metal-binding</keyword>
<dbReference type="EMBL" id="CZVW01000004">
    <property type="protein sequence ID" value="CUS98303.1"/>
    <property type="molecule type" value="Genomic_DNA"/>
</dbReference>
<evidence type="ECO:0000256" key="1">
    <source>
        <dbReference type="ARBA" id="ARBA00022617"/>
    </source>
</evidence>
<dbReference type="RefSeq" id="WP_092347844.1">
    <property type="nucleotide sequence ID" value="NZ_CZVW01000004.1"/>
</dbReference>
<protein>
    <submittedName>
        <fullName evidence="7">Cytochrome C oxidase, cbb3-type, subunit III</fullName>
    </submittedName>
</protein>
<evidence type="ECO:0000313" key="7">
    <source>
        <dbReference type="EMBL" id="CUS98303.1"/>
    </source>
</evidence>
<name>A0A0P1MRQ0_9BACT</name>
<keyword evidence="5" id="KW-0812">Transmembrane</keyword>
<feature type="transmembrane region" description="Helical" evidence="5">
    <location>
        <begin position="6"/>
        <end position="28"/>
    </location>
</feature>
<evidence type="ECO:0000256" key="2">
    <source>
        <dbReference type="ARBA" id="ARBA00022723"/>
    </source>
</evidence>
<feature type="domain" description="Cytochrome c" evidence="6">
    <location>
        <begin position="142"/>
        <end position="248"/>
    </location>
</feature>